<evidence type="ECO:0000313" key="2">
    <source>
        <dbReference type="Proteomes" id="UP000603865"/>
    </source>
</evidence>
<keyword evidence="2" id="KW-1185">Reference proteome</keyword>
<gene>
    <name evidence="1" type="ORF">GCM10008957_39460</name>
</gene>
<comment type="caution">
    <text evidence="1">The sequence shown here is derived from an EMBL/GenBank/DDBJ whole genome shotgun (WGS) entry which is preliminary data.</text>
</comment>
<reference evidence="1" key="2">
    <citation type="submission" date="2020-09" db="EMBL/GenBank/DDBJ databases">
        <authorList>
            <person name="Sun Q."/>
            <person name="Ohkuma M."/>
        </authorList>
    </citation>
    <scope>NUCLEOTIDE SEQUENCE</scope>
    <source>
        <strain evidence="1">JCM 31311</strain>
    </source>
</reference>
<reference evidence="1" key="1">
    <citation type="journal article" date="2014" name="Int. J. Syst. Evol. Microbiol.">
        <title>Complete genome sequence of Corynebacterium casei LMG S-19264T (=DSM 44701T), isolated from a smear-ripened cheese.</title>
        <authorList>
            <consortium name="US DOE Joint Genome Institute (JGI-PGF)"/>
            <person name="Walter F."/>
            <person name="Albersmeier A."/>
            <person name="Kalinowski J."/>
            <person name="Ruckert C."/>
        </authorList>
    </citation>
    <scope>NUCLEOTIDE SEQUENCE</scope>
    <source>
        <strain evidence="1">JCM 31311</strain>
    </source>
</reference>
<proteinExistence type="predicted"/>
<accession>A0A918CGB1</accession>
<dbReference type="AlphaFoldDB" id="A0A918CGB1"/>
<evidence type="ECO:0000313" key="1">
    <source>
        <dbReference type="EMBL" id="GGR23690.1"/>
    </source>
</evidence>
<protein>
    <submittedName>
        <fullName evidence="1">Uncharacterized protein</fullName>
    </submittedName>
</protein>
<dbReference type="EMBL" id="BMQL01000031">
    <property type="protein sequence ID" value="GGR23690.1"/>
    <property type="molecule type" value="Genomic_DNA"/>
</dbReference>
<organism evidence="1 2">
    <name type="scientific">Deinococcus ruber</name>
    <dbReference type="NCBI Taxonomy" id="1848197"/>
    <lineage>
        <taxon>Bacteria</taxon>
        <taxon>Thermotogati</taxon>
        <taxon>Deinococcota</taxon>
        <taxon>Deinococci</taxon>
        <taxon>Deinococcales</taxon>
        <taxon>Deinococcaceae</taxon>
        <taxon>Deinococcus</taxon>
    </lineage>
</organism>
<name>A0A918CGB1_9DEIO</name>
<dbReference type="Proteomes" id="UP000603865">
    <property type="component" value="Unassembled WGS sequence"/>
</dbReference>
<sequence>MEREIETMLTMDGQASTLQWIYQELRKRGCTFEWRGAPYERKFAVVRENRILAEANARSDFYRMKTGLLQARTVLGIQPRR</sequence>